<dbReference type="PIRSF" id="PIRSF036979">
    <property type="entry name" value="Arginase"/>
    <property type="match status" value="1"/>
</dbReference>
<evidence type="ECO:0000256" key="2">
    <source>
        <dbReference type="ARBA" id="ARBA00022723"/>
    </source>
</evidence>
<dbReference type="PROSITE" id="PS51409">
    <property type="entry name" value="ARGINASE_2"/>
    <property type="match status" value="1"/>
</dbReference>
<comment type="similarity">
    <text evidence="1">Belongs to the arginase family. Agmatinase subfamily.</text>
</comment>
<name>A0A381YS29_9ZZZZ</name>
<dbReference type="AlphaFoldDB" id="A0A381YS29"/>
<evidence type="ECO:0000256" key="1">
    <source>
        <dbReference type="ARBA" id="ARBA00009227"/>
    </source>
</evidence>
<proteinExistence type="inferred from homology"/>
<evidence type="ECO:0000313" key="4">
    <source>
        <dbReference type="EMBL" id="SVA79769.1"/>
    </source>
</evidence>
<dbReference type="InterPro" id="IPR005925">
    <property type="entry name" value="Agmatinase-rel"/>
</dbReference>
<organism evidence="4">
    <name type="scientific">marine metagenome</name>
    <dbReference type="NCBI Taxonomy" id="408172"/>
    <lineage>
        <taxon>unclassified sequences</taxon>
        <taxon>metagenomes</taxon>
        <taxon>ecological metagenomes</taxon>
    </lineage>
</organism>
<gene>
    <name evidence="4" type="ORF">METZ01_LOCUS132623</name>
</gene>
<accession>A0A381YS29</accession>
<protein>
    <recommendedName>
        <fullName evidence="5">Agmatinase</fullName>
    </recommendedName>
</protein>
<dbReference type="PANTHER" id="PTHR11358:SF26">
    <property type="entry name" value="GUANIDINO ACID HYDROLASE, MITOCHONDRIAL"/>
    <property type="match status" value="1"/>
</dbReference>
<dbReference type="NCBIfam" id="TIGR01230">
    <property type="entry name" value="agmatinase"/>
    <property type="match status" value="1"/>
</dbReference>
<dbReference type="InterPro" id="IPR023696">
    <property type="entry name" value="Ureohydrolase_dom_sf"/>
</dbReference>
<dbReference type="GO" id="GO:0033389">
    <property type="term" value="P:putrescine biosynthetic process from arginine, via agmatine"/>
    <property type="evidence" value="ECO:0007669"/>
    <property type="project" value="TreeGrafter"/>
</dbReference>
<evidence type="ECO:0008006" key="5">
    <source>
        <dbReference type="Google" id="ProtNLM"/>
    </source>
</evidence>
<dbReference type="InterPro" id="IPR006035">
    <property type="entry name" value="Ureohydrolase"/>
</dbReference>
<dbReference type="Gene3D" id="3.40.800.10">
    <property type="entry name" value="Ureohydrolase domain"/>
    <property type="match status" value="1"/>
</dbReference>
<evidence type="ECO:0000256" key="3">
    <source>
        <dbReference type="ARBA" id="ARBA00022801"/>
    </source>
</evidence>
<sequence>MTDNKKYQPLDAMEYPRFEGIRTFMRLPHVTELEDVDFAIIGVPFDTGATYRIGARFGPAGIRDNSVLLRPYNPAQQIEIFKHCAGADYGDLPIMPGYLEESHRMIADGARTIFEQGIIPVFMGGDHSVSLPLLRAAKEKYGPVALVHFDAHCDLWHGYFDQKDTHGTPFRRALEEGLIDPARSSQVGLRGPLYDQEDHQMSSEAGFMAITGPDLHRMGMERAVEKIKDRVGPGPAYLTFDIDFVDPAYAPGTGTPEPGGFTGYEALFLVRGLTEIDFIGYDMVEVMPSYDPAQITSLLAANIMYEFISLIALSKKTGTSSSNI</sequence>
<dbReference type="CDD" id="cd11592">
    <property type="entry name" value="Agmatinase_PAH"/>
    <property type="match status" value="1"/>
</dbReference>
<dbReference type="PANTHER" id="PTHR11358">
    <property type="entry name" value="ARGINASE/AGMATINASE"/>
    <property type="match status" value="1"/>
</dbReference>
<keyword evidence="2" id="KW-0479">Metal-binding</keyword>
<dbReference type="NCBIfam" id="NF002564">
    <property type="entry name" value="PRK02190.1"/>
    <property type="match status" value="1"/>
</dbReference>
<dbReference type="EMBL" id="UINC01018910">
    <property type="protein sequence ID" value="SVA79769.1"/>
    <property type="molecule type" value="Genomic_DNA"/>
</dbReference>
<dbReference type="GO" id="GO:0046872">
    <property type="term" value="F:metal ion binding"/>
    <property type="evidence" value="ECO:0007669"/>
    <property type="project" value="UniProtKB-KW"/>
</dbReference>
<dbReference type="PROSITE" id="PS01053">
    <property type="entry name" value="ARGINASE_1"/>
    <property type="match status" value="1"/>
</dbReference>
<reference evidence="4" key="1">
    <citation type="submission" date="2018-05" db="EMBL/GenBank/DDBJ databases">
        <authorList>
            <person name="Lanie J.A."/>
            <person name="Ng W.-L."/>
            <person name="Kazmierczak K.M."/>
            <person name="Andrzejewski T.M."/>
            <person name="Davidsen T.M."/>
            <person name="Wayne K.J."/>
            <person name="Tettelin H."/>
            <person name="Glass J.I."/>
            <person name="Rusch D."/>
            <person name="Podicherti R."/>
            <person name="Tsui H.-C.T."/>
            <person name="Winkler M.E."/>
        </authorList>
    </citation>
    <scope>NUCLEOTIDE SEQUENCE</scope>
</reference>
<dbReference type="PRINTS" id="PR00116">
    <property type="entry name" value="ARGINASE"/>
</dbReference>
<dbReference type="InterPro" id="IPR020855">
    <property type="entry name" value="Ureohydrolase_Mn_BS"/>
</dbReference>
<dbReference type="GO" id="GO:0008783">
    <property type="term" value="F:agmatinase activity"/>
    <property type="evidence" value="ECO:0007669"/>
    <property type="project" value="TreeGrafter"/>
</dbReference>
<dbReference type="Pfam" id="PF00491">
    <property type="entry name" value="Arginase"/>
    <property type="match status" value="1"/>
</dbReference>
<dbReference type="SUPFAM" id="SSF52768">
    <property type="entry name" value="Arginase/deacetylase"/>
    <property type="match status" value="1"/>
</dbReference>
<keyword evidence="3" id="KW-0378">Hydrolase</keyword>